<proteinExistence type="predicted"/>
<gene>
    <name evidence="2" type="ORF">TELCIR_02764</name>
</gene>
<dbReference type="OrthoDB" id="5849785at2759"/>
<feature type="compositionally biased region" description="Low complexity" evidence="1">
    <location>
        <begin position="23"/>
        <end position="34"/>
    </location>
</feature>
<accession>A0A2G9UY77</accession>
<protein>
    <submittedName>
        <fullName evidence="2">Uncharacterized protein</fullName>
    </submittedName>
</protein>
<dbReference type="AlphaFoldDB" id="A0A2G9UY77"/>
<feature type="region of interest" description="Disordered" evidence="1">
    <location>
        <begin position="85"/>
        <end position="105"/>
    </location>
</feature>
<reference evidence="2 3" key="1">
    <citation type="submission" date="2015-09" db="EMBL/GenBank/DDBJ databases">
        <title>Draft genome of the parasitic nematode Teladorsagia circumcincta isolate WARC Sus (inbred).</title>
        <authorList>
            <person name="Mitreva M."/>
        </authorList>
    </citation>
    <scope>NUCLEOTIDE SEQUENCE [LARGE SCALE GENOMIC DNA]</scope>
    <source>
        <strain evidence="2 3">S</strain>
    </source>
</reference>
<organism evidence="2 3">
    <name type="scientific">Teladorsagia circumcincta</name>
    <name type="common">Brown stomach worm</name>
    <name type="synonym">Ostertagia circumcincta</name>
    <dbReference type="NCBI Taxonomy" id="45464"/>
    <lineage>
        <taxon>Eukaryota</taxon>
        <taxon>Metazoa</taxon>
        <taxon>Ecdysozoa</taxon>
        <taxon>Nematoda</taxon>
        <taxon>Chromadorea</taxon>
        <taxon>Rhabditida</taxon>
        <taxon>Rhabditina</taxon>
        <taxon>Rhabditomorpha</taxon>
        <taxon>Strongyloidea</taxon>
        <taxon>Trichostrongylidae</taxon>
        <taxon>Teladorsagia</taxon>
    </lineage>
</organism>
<keyword evidence="3" id="KW-1185">Reference proteome</keyword>
<sequence length="105" mass="11541">MLPQGTATRNDLTFSTAVVSITSSTSIQDSSINSMKKQPPSPIEKYSRPPHFLGFPPRQSSNQGYFPALSSAPMLEDYMDHGTMRIGEKVDPQADHSSRRSPTDV</sequence>
<evidence type="ECO:0000256" key="1">
    <source>
        <dbReference type="SAM" id="MobiDB-lite"/>
    </source>
</evidence>
<feature type="region of interest" description="Disordered" evidence="1">
    <location>
        <begin position="23"/>
        <end position="64"/>
    </location>
</feature>
<dbReference type="Proteomes" id="UP000230423">
    <property type="component" value="Unassembled WGS sequence"/>
</dbReference>
<name>A0A2G9UY77_TELCI</name>
<dbReference type="EMBL" id="KZ345167">
    <property type="protein sequence ID" value="PIO75208.1"/>
    <property type="molecule type" value="Genomic_DNA"/>
</dbReference>
<evidence type="ECO:0000313" key="3">
    <source>
        <dbReference type="Proteomes" id="UP000230423"/>
    </source>
</evidence>
<evidence type="ECO:0000313" key="2">
    <source>
        <dbReference type="EMBL" id="PIO75208.1"/>
    </source>
</evidence>